<name>A0A7G9G656_9FIRM</name>
<dbReference type="GO" id="GO:0008289">
    <property type="term" value="F:lipid binding"/>
    <property type="evidence" value="ECO:0007669"/>
    <property type="project" value="UniProtKB-KW"/>
</dbReference>
<dbReference type="SUPFAM" id="SSF82549">
    <property type="entry name" value="DAK1/DegV-like"/>
    <property type="match status" value="1"/>
</dbReference>
<keyword evidence="3" id="KW-1185">Reference proteome</keyword>
<dbReference type="NCBIfam" id="TIGR00762">
    <property type="entry name" value="DegV"/>
    <property type="match status" value="1"/>
</dbReference>
<dbReference type="Proteomes" id="UP000515823">
    <property type="component" value="Chromosome"/>
</dbReference>
<proteinExistence type="predicted"/>
<dbReference type="Gene3D" id="3.40.50.10440">
    <property type="entry name" value="Dihydroxyacetone kinase, domain 1"/>
    <property type="match status" value="1"/>
</dbReference>
<dbReference type="PANTHER" id="PTHR33434:SF2">
    <property type="entry name" value="FATTY ACID-BINDING PROTEIN TM_1468"/>
    <property type="match status" value="1"/>
</dbReference>
<gene>
    <name evidence="2" type="ORF">H9Q78_03860</name>
</gene>
<dbReference type="RefSeq" id="WP_249303691.1">
    <property type="nucleotide sequence ID" value="NZ_CP060634.1"/>
</dbReference>
<dbReference type="InterPro" id="IPR050270">
    <property type="entry name" value="DegV_domain_contain"/>
</dbReference>
<dbReference type="Pfam" id="PF02645">
    <property type="entry name" value="DegV"/>
    <property type="match status" value="1"/>
</dbReference>
<accession>A0A7G9G656</accession>
<evidence type="ECO:0000313" key="3">
    <source>
        <dbReference type="Proteomes" id="UP000515823"/>
    </source>
</evidence>
<dbReference type="Gene3D" id="2.20.28.50">
    <property type="entry name" value="degv family protein"/>
    <property type="match status" value="1"/>
</dbReference>
<dbReference type="EMBL" id="CP060634">
    <property type="protein sequence ID" value="QNM06288.1"/>
    <property type="molecule type" value="Genomic_DNA"/>
</dbReference>
<evidence type="ECO:0000256" key="1">
    <source>
        <dbReference type="ARBA" id="ARBA00023121"/>
    </source>
</evidence>
<protein>
    <submittedName>
        <fullName evidence="2">DegV family protein</fullName>
    </submittedName>
</protein>
<dbReference type="AlphaFoldDB" id="A0A7G9G656"/>
<sequence length="281" mass="30880">MDYKIVVDSCCDLTKELKADRHFQVVPLTLQVGDTYITDDESFDQAKYLELVRTTPDCPKTACPSPEAFKKAYDCDAEAIFVVTLSQHLSGTYNSAVLGRSLYIEEKGEKKIAVFSSDSASIGEARIAVKIQEMAEAGESFEKIVKEVSEFRDNMKTYFVLETLDFLKKNGRLTGLQALFATVLNIKPVMGADKGVIIKLDQARGIDKALAKMAQWVAKEAKDAKDAENKVLSISHTNCPERAKKVKELICSLIKVKDVYIVDTAGVSTTYAGDGGVIIAL</sequence>
<dbReference type="PROSITE" id="PS51482">
    <property type="entry name" value="DEGV"/>
    <property type="match status" value="1"/>
</dbReference>
<dbReference type="PANTHER" id="PTHR33434">
    <property type="entry name" value="DEGV DOMAIN-CONTAINING PROTEIN DR_1986-RELATED"/>
    <property type="match status" value="1"/>
</dbReference>
<reference evidence="2 3" key="1">
    <citation type="submission" date="2020-08" db="EMBL/GenBank/DDBJ databases">
        <authorList>
            <person name="Liu C."/>
            <person name="Sun Q."/>
        </authorList>
    </citation>
    <scope>NUCLEOTIDE SEQUENCE [LARGE SCALE GENOMIC DNA]</scope>
    <source>
        <strain evidence="2 3">NSJ-38</strain>
    </source>
</reference>
<keyword evidence="1" id="KW-0446">Lipid-binding</keyword>
<dbReference type="Gene3D" id="3.30.1180.10">
    <property type="match status" value="1"/>
</dbReference>
<organism evidence="2 3">
    <name type="scientific">Qiania dongpingensis</name>
    <dbReference type="NCBI Taxonomy" id="2763669"/>
    <lineage>
        <taxon>Bacteria</taxon>
        <taxon>Bacillati</taxon>
        <taxon>Bacillota</taxon>
        <taxon>Clostridia</taxon>
        <taxon>Lachnospirales</taxon>
        <taxon>Lachnospiraceae</taxon>
        <taxon>Qiania</taxon>
    </lineage>
</organism>
<dbReference type="KEGG" id="qdo:H9Q78_03860"/>
<evidence type="ECO:0000313" key="2">
    <source>
        <dbReference type="EMBL" id="QNM06288.1"/>
    </source>
</evidence>
<dbReference type="InterPro" id="IPR043168">
    <property type="entry name" value="DegV_C"/>
</dbReference>
<dbReference type="InterPro" id="IPR003797">
    <property type="entry name" value="DegV"/>
</dbReference>